<accession>I6Z6Z7</accession>
<evidence type="ECO:0000313" key="10">
    <source>
        <dbReference type="EMBL" id="AFN74925.1"/>
    </source>
</evidence>
<dbReference type="PROSITE" id="PS52029">
    <property type="entry name" value="LD_TPASE"/>
    <property type="match status" value="1"/>
</dbReference>
<dbReference type="Gene3D" id="2.40.440.10">
    <property type="entry name" value="L,D-transpeptidase catalytic domain-like"/>
    <property type="match status" value="1"/>
</dbReference>
<keyword evidence="11" id="KW-1185">Reference proteome</keyword>
<dbReference type="AlphaFoldDB" id="I6Z6Z7"/>
<dbReference type="STRING" id="1191523.MROS_1691"/>
<evidence type="ECO:0000256" key="2">
    <source>
        <dbReference type="ARBA" id="ARBA00005992"/>
    </source>
</evidence>
<dbReference type="EMBL" id="CP003557">
    <property type="protein sequence ID" value="AFN74925.1"/>
    <property type="molecule type" value="Genomic_DNA"/>
</dbReference>
<comment type="caution">
    <text evidence="7">Lacks conserved residue(s) required for the propagation of feature annotation.</text>
</comment>
<dbReference type="HOGENOM" id="CLU_102842_3_0_10"/>
<keyword evidence="8" id="KW-0472">Membrane</keyword>
<keyword evidence="4 7" id="KW-0133">Cell shape</keyword>
<dbReference type="GO" id="GO:0004180">
    <property type="term" value="F:carboxypeptidase activity"/>
    <property type="evidence" value="ECO:0007669"/>
    <property type="project" value="UniProtKB-ARBA"/>
</dbReference>
<dbReference type="GO" id="GO:0008360">
    <property type="term" value="P:regulation of cell shape"/>
    <property type="evidence" value="ECO:0007669"/>
    <property type="project" value="UniProtKB-UniRule"/>
</dbReference>
<dbReference type="KEGG" id="mro:MROS_1691"/>
<dbReference type="OrthoDB" id="9809748at2"/>
<evidence type="ECO:0000256" key="1">
    <source>
        <dbReference type="ARBA" id="ARBA00004752"/>
    </source>
</evidence>
<evidence type="ECO:0000256" key="8">
    <source>
        <dbReference type="SAM" id="Phobius"/>
    </source>
</evidence>
<dbReference type="PANTHER" id="PTHR36699:SF1">
    <property type="entry name" value="L,D-TRANSPEPTIDASE YAFK-RELATED"/>
    <property type="match status" value="1"/>
</dbReference>
<keyword evidence="5 7" id="KW-0573">Peptidoglycan synthesis</keyword>
<dbReference type="SUPFAM" id="SSF141523">
    <property type="entry name" value="L,D-transpeptidase catalytic domain-like"/>
    <property type="match status" value="1"/>
</dbReference>
<evidence type="ECO:0000256" key="7">
    <source>
        <dbReference type="PROSITE-ProRule" id="PRU01373"/>
    </source>
</evidence>
<keyword evidence="3" id="KW-0808">Transferase</keyword>
<dbReference type="RefSeq" id="WP_014856359.1">
    <property type="nucleotide sequence ID" value="NC_018178.1"/>
</dbReference>
<comment type="pathway">
    <text evidence="1 7">Cell wall biogenesis; peptidoglycan biosynthesis.</text>
</comment>
<proteinExistence type="inferred from homology"/>
<dbReference type="InterPro" id="IPR038063">
    <property type="entry name" value="Transpep_catalytic_dom"/>
</dbReference>
<dbReference type="GO" id="GO:0016740">
    <property type="term" value="F:transferase activity"/>
    <property type="evidence" value="ECO:0007669"/>
    <property type="project" value="UniProtKB-KW"/>
</dbReference>
<evidence type="ECO:0000256" key="6">
    <source>
        <dbReference type="ARBA" id="ARBA00023316"/>
    </source>
</evidence>
<dbReference type="Pfam" id="PF03734">
    <property type="entry name" value="YkuD"/>
    <property type="match status" value="1"/>
</dbReference>
<dbReference type="GO" id="GO:0071555">
    <property type="term" value="P:cell wall organization"/>
    <property type="evidence" value="ECO:0007669"/>
    <property type="project" value="UniProtKB-UniRule"/>
</dbReference>
<evidence type="ECO:0000256" key="3">
    <source>
        <dbReference type="ARBA" id="ARBA00022679"/>
    </source>
</evidence>
<dbReference type="eggNOG" id="COG3034">
    <property type="taxonomic scope" value="Bacteria"/>
</dbReference>
<keyword evidence="6 7" id="KW-0961">Cell wall biogenesis/degradation</keyword>
<feature type="transmembrane region" description="Helical" evidence="8">
    <location>
        <begin position="6"/>
        <end position="28"/>
    </location>
</feature>
<reference evidence="10 11" key="1">
    <citation type="journal article" date="2013" name="PLoS ONE">
        <title>Genomic analysis of Melioribacter roseus, facultatively anaerobic organotrophic bacterium representing a novel deep lineage within Bacteriodetes/Chlorobi group.</title>
        <authorList>
            <person name="Kadnikov V.V."/>
            <person name="Mardanov A.V."/>
            <person name="Podosokorskaya O.A."/>
            <person name="Gavrilov S.N."/>
            <person name="Kublanov I.V."/>
            <person name="Beletsky A.V."/>
            <person name="Bonch-Osmolovskaya E.A."/>
            <person name="Ravin N.V."/>
        </authorList>
    </citation>
    <scope>NUCLEOTIDE SEQUENCE [LARGE SCALE GENOMIC DNA]</scope>
    <source>
        <strain evidence="11">JCM 17771 / P3M-2</strain>
    </source>
</reference>
<keyword evidence="8" id="KW-1133">Transmembrane helix</keyword>
<dbReference type="Proteomes" id="UP000009011">
    <property type="component" value="Chromosome"/>
</dbReference>
<sequence length="208" mass="23445">MLRNIIYISASIVIFFLGLVLYGVFLNMNQESLAEIMSRKGLKQLNNVSILIDRKNYKLELYSENNLIKTYKVVFGQNNGSVKKSANDLITPAGKYFVCEIDSMHKYYKFIHINYPNAYDAAEALRKGYINEEDCARIIEAGEKKNCPPEDTPLGSGIGIHGIGKYDYIFRNLPFAFNWTNGSAAVSNRDIDELCSVVKIGTPVTIIH</sequence>
<comment type="similarity">
    <text evidence="2">Belongs to the YkuD family.</text>
</comment>
<feature type="domain" description="L,D-TPase catalytic" evidence="9">
    <location>
        <begin position="48"/>
        <end position="207"/>
    </location>
</feature>
<protein>
    <submittedName>
        <fullName evidence="10">ErfK/YbiS/YcfS/YnhG family protein</fullName>
    </submittedName>
</protein>
<dbReference type="InterPro" id="IPR005490">
    <property type="entry name" value="LD_TPept_cat_dom"/>
</dbReference>
<dbReference type="UniPathway" id="UPA00219"/>
<evidence type="ECO:0000259" key="9">
    <source>
        <dbReference type="PROSITE" id="PS52029"/>
    </source>
</evidence>
<keyword evidence="8" id="KW-0812">Transmembrane</keyword>
<evidence type="ECO:0000256" key="4">
    <source>
        <dbReference type="ARBA" id="ARBA00022960"/>
    </source>
</evidence>
<organism evidence="10 11">
    <name type="scientific">Melioribacter roseus (strain DSM 23840 / JCM 17771 / VKM B-2668 / P3M-2)</name>
    <dbReference type="NCBI Taxonomy" id="1191523"/>
    <lineage>
        <taxon>Bacteria</taxon>
        <taxon>Pseudomonadati</taxon>
        <taxon>Ignavibacteriota</taxon>
        <taxon>Ignavibacteria</taxon>
        <taxon>Ignavibacteriales</taxon>
        <taxon>Melioribacteraceae</taxon>
        <taxon>Melioribacter</taxon>
    </lineage>
</organism>
<dbReference type="PANTHER" id="PTHR36699">
    <property type="entry name" value="LD-TRANSPEPTIDASE"/>
    <property type="match status" value="1"/>
</dbReference>
<gene>
    <name evidence="10" type="ordered locus">MROS_1691</name>
</gene>
<evidence type="ECO:0000313" key="11">
    <source>
        <dbReference type="Proteomes" id="UP000009011"/>
    </source>
</evidence>
<evidence type="ECO:0000256" key="5">
    <source>
        <dbReference type="ARBA" id="ARBA00022984"/>
    </source>
</evidence>
<dbReference type="GO" id="GO:0009252">
    <property type="term" value="P:peptidoglycan biosynthetic process"/>
    <property type="evidence" value="ECO:0007669"/>
    <property type="project" value="UniProtKB-UniPathway"/>
</dbReference>
<dbReference type="CDD" id="cd16913">
    <property type="entry name" value="YkuD_like"/>
    <property type="match status" value="1"/>
</dbReference>
<name>I6Z6Z7_MELRP</name>